<feature type="compositionally biased region" description="Acidic residues" evidence="1">
    <location>
        <begin position="9"/>
        <end position="19"/>
    </location>
</feature>
<proteinExistence type="predicted"/>
<name>A0A5B7IC92_PORTR</name>
<gene>
    <name evidence="2" type="ORF">E2C01_076683</name>
</gene>
<reference evidence="2 3" key="1">
    <citation type="submission" date="2019-05" db="EMBL/GenBank/DDBJ databases">
        <title>Another draft genome of Portunus trituberculatus and its Hox gene families provides insights of decapod evolution.</title>
        <authorList>
            <person name="Jeong J.-H."/>
            <person name="Song I."/>
            <person name="Kim S."/>
            <person name="Choi T."/>
            <person name="Kim D."/>
            <person name="Ryu S."/>
            <person name="Kim W."/>
        </authorList>
    </citation>
    <scope>NUCLEOTIDE SEQUENCE [LARGE SCALE GENOMIC DNA]</scope>
    <source>
        <tissue evidence="2">Muscle</tissue>
    </source>
</reference>
<evidence type="ECO:0000313" key="3">
    <source>
        <dbReference type="Proteomes" id="UP000324222"/>
    </source>
</evidence>
<dbReference type="AlphaFoldDB" id="A0A5B7IC92"/>
<keyword evidence="3" id="KW-1185">Reference proteome</keyword>
<dbReference type="Proteomes" id="UP000324222">
    <property type="component" value="Unassembled WGS sequence"/>
</dbReference>
<sequence length="92" mass="10803">MKKKKRKEEEEEEEEEEEMRYEGKEGGRIYTSLVTVACHVHLQAISQTCCLVCFPRQPSKDTLPRIGKTTRIAYQRNNLNNWLYAIPSRVIC</sequence>
<organism evidence="2 3">
    <name type="scientific">Portunus trituberculatus</name>
    <name type="common">Swimming crab</name>
    <name type="synonym">Neptunus trituberculatus</name>
    <dbReference type="NCBI Taxonomy" id="210409"/>
    <lineage>
        <taxon>Eukaryota</taxon>
        <taxon>Metazoa</taxon>
        <taxon>Ecdysozoa</taxon>
        <taxon>Arthropoda</taxon>
        <taxon>Crustacea</taxon>
        <taxon>Multicrustacea</taxon>
        <taxon>Malacostraca</taxon>
        <taxon>Eumalacostraca</taxon>
        <taxon>Eucarida</taxon>
        <taxon>Decapoda</taxon>
        <taxon>Pleocyemata</taxon>
        <taxon>Brachyura</taxon>
        <taxon>Eubrachyura</taxon>
        <taxon>Portunoidea</taxon>
        <taxon>Portunidae</taxon>
        <taxon>Portuninae</taxon>
        <taxon>Portunus</taxon>
    </lineage>
</organism>
<evidence type="ECO:0000313" key="2">
    <source>
        <dbReference type="EMBL" id="MPC82040.1"/>
    </source>
</evidence>
<accession>A0A5B7IC92</accession>
<comment type="caution">
    <text evidence="2">The sequence shown here is derived from an EMBL/GenBank/DDBJ whole genome shotgun (WGS) entry which is preliminary data.</text>
</comment>
<feature type="region of interest" description="Disordered" evidence="1">
    <location>
        <begin position="1"/>
        <end position="24"/>
    </location>
</feature>
<dbReference type="EMBL" id="VSRR010058709">
    <property type="protein sequence ID" value="MPC82040.1"/>
    <property type="molecule type" value="Genomic_DNA"/>
</dbReference>
<protein>
    <submittedName>
        <fullName evidence="2">Uncharacterized protein</fullName>
    </submittedName>
</protein>
<evidence type="ECO:0000256" key="1">
    <source>
        <dbReference type="SAM" id="MobiDB-lite"/>
    </source>
</evidence>